<feature type="domain" description="Toxin SymE-like" evidence="1">
    <location>
        <begin position="1"/>
        <end position="30"/>
    </location>
</feature>
<proteinExistence type="predicted"/>
<dbReference type="EMBL" id="JABBFZ010000043">
    <property type="protein sequence ID" value="NML35485.1"/>
    <property type="molecule type" value="Genomic_DNA"/>
</dbReference>
<evidence type="ECO:0000313" key="2">
    <source>
        <dbReference type="EMBL" id="NML35485.1"/>
    </source>
</evidence>
<dbReference type="GO" id="GO:0016070">
    <property type="term" value="P:RNA metabolic process"/>
    <property type="evidence" value="ECO:0007669"/>
    <property type="project" value="InterPro"/>
</dbReference>
<dbReference type="AlphaFoldDB" id="A0A7Y0A2V0"/>
<dbReference type="GO" id="GO:0016788">
    <property type="term" value="F:hydrolase activity, acting on ester bonds"/>
    <property type="evidence" value="ECO:0007669"/>
    <property type="project" value="InterPro"/>
</dbReference>
<gene>
    <name evidence="2" type="ORF">HHL14_32305</name>
</gene>
<dbReference type="GO" id="GO:0005737">
    <property type="term" value="C:cytoplasm"/>
    <property type="evidence" value="ECO:0007669"/>
    <property type="project" value="InterPro"/>
</dbReference>
<sequence>MAGKWLEQAGFPPGQRVRIQVEHGRLVITTD</sequence>
<accession>A0A7Y0A2V0</accession>
<organism evidence="2 3">
    <name type="scientific">Paraburkholderia antibiotica</name>
    <dbReference type="NCBI Taxonomy" id="2728839"/>
    <lineage>
        <taxon>Bacteria</taxon>
        <taxon>Pseudomonadati</taxon>
        <taxon>Pseudomonadota</taxon>
        <taxon>Betaproteobacteria</taxon>
        <taxon>Burkholderiales</taxon>
        <taxon>Burkholderiaceae</taxon>
        <taxon>Paraburkholderia</taxon>
    </lineage>
</organism>
<comment type="caution">
    <text evidence="2">The sequence shown here is derived from an EMBL/GenBank/DDBJ whole genome shotgun (WGS) entry which is preliminary data.</text>
</comment>
<keyword evidence="3" id="KW-1185">Reference proteome</keyword>
<dbReference type="InterPro" id="IPR014944">
    <property type="entry name" value="Toxin_SymE-like"/>
</dbReference>
<evidence type="ECO:0000313" key="3">
    <source>
        <dbReference type="Proteomes" id="UP000583127"/>
    </source>
</evidence>
<name>A0A7Y0A2V0_9BURK</name>
<dbReference type="RefSeq" id="WP_169501668.1">
    <property type="nucleotide sequence ID" value="NZ_JABBFZ010000043.1"/>
</dbReference>
<reference evidence="2 3" key="1">
    <citation type="submission" date="2020-04" db="EMBL/GenBank/DDBJ databases">
        <title>Paraburkholderia sp. G-4-1-8 isolated from soil.</title>
        <authorList>
            <person name="Dahal R.H."/>
        </authorList>
    </citation>
    <scope>NUCLEOTIDE SEQUENCE [LARGE SCALE GENOMIC DNA]</scope>
    <source>
        <strain evidence="2 3">G-4-1-8</strain>
    </source>
</reference>
<dbReference type="GO" id="GO:0003723">
    <property type="term" value="F:RNA binding"/>
    <property type="evidence" value="ECO:0007669"/>
    <property type="project" value="InterPro"/>
</dbReference>
<evidence type="ECO:0000259" key="1">
    <source>
        <dbReference type="Pfam" id="PF08845"/>
    </source>
</evidence>
<dbReference type="Proteomes" id="UP000583127">
    <property type="component" value="Unassembled WGS sequence"/>
</dbReference>
<dbReference type="Pfam" id="PF08845">
    <property type="entry name" value="SymE_toxin"/>
    <property type="match status" value="1"/>
</dbReference>
<protein>
    <submittedName>
        <fullName evidence="2">Type I toxin-antitoxin system SymE family toxin</fullName>
    </submittedName>
</protein>